<accession>A0ABD3Q8A3</accession>
<protein>
    <submittedName>
        <fullName evidence="2">Uncharacterized protein</fullName>
    </submittedName>
</protein>
<feature type="compositionally biased region" description="Low complexity" evidence="1">
    <location>
        <begin position="477"/>
        <end position="487"/>
    </location>
</feature>
<sequence length="763" mass="83960">MMFDVDCPQTPDGNSPKTSPSRPPNNPPRRNFANSRTTAPNRKYVPRARSTSYEYDARRNVIGGLEPEESVHVPPRATASVVRAPSSGPALYGRAHHAAPGYNSSNNPFDDDGGDTSNRSRTHSDSWWKEEIVDESDNKGDVMDGYYGLSKKDKQEFYGKSNNPFEENTVNQHGHTSFHLHKTGQVTVGIGIDQDGSVESSLVDNARHKYENQYNVKGPSVDPHVARQAAEAALNLANQRNYGDNANSSLYPQAAAMRSSGQYQVDDYSFSTINIHNIPKDDVGSPKRTDSRTGSSFLKMPKWMEGFAPAITASKSAGHDPPLYGIPANLTRETNIAPPIRGNHQDWWSSSPKVTFDTGYHDKKSFSRWNNLTHVQKVGVGVIWVALMCTLMGVTIWSLNKQDEVTDSNRGSSSLQGFLPAGGTTVPTFAPSFMTPRPTRQPFSRSPVQGNSALHEKDVFATPRPSRSPITSNPTKSPVMSPTLSPLTSPPFLPSSSVATELVQAAPVSCTDNQGYYLNHLFNPKDCVWLYNDKDGYTDRKDKNCGTTAYPQTELGAACPGTCALYNGCATVLPTAPTVSSDSANYDGISLMSGTTNYLTPTQTNSQNNAVHLCADMSGTFKNHLNSDKTCEWLYNDKPGQTDRKDKNCGYAEYPITELGQNCPQTCIWYNKSGCSIIQTRSIEPNLRAADISSTRCVNGSGKYENHHGDRKQCQWLHEEGLPEVEKFRQDRNCGTDEHAITDLGVKCPWSCREYNGCSELRN</sequence>
<dbReference type="AlphaFoldDB" id="A0ABD3Q8A3"/>
<keyword evidence="3" id="KW-1185">Reference proteome</keyword>
<evidence type="ECO:0000313" key="2">
    <source>
        <dbReference type="EMBL" id="KAL3796548.1"/>
    </source>
</evidence>
<feature type="compositionally biased region" description="Polar residues" evidence="1">
    <location>
        <begin position="441"/>
        <end position="452"/>
    </location>
</feature>
<feature type="region of interest" description="Disordered" evidence="1">
    <location>
        <begin position="1"/>
        <end position="55"/>
    </location>
</feature>
<feature type="region of interest" description="Disordered" evidence="1">
    <location>
        <begin position="88"/>
        <end position="123"/>
    </location>
</feature>
<gene>
    <name evidence="2" type="ORF">HJC23_009679</name>
</gene>
<proteinExistence type="predicted"/>
<name>A0ABD3Q8A3_9STRA</name>
<comment type="caution">
    <text evidence="2">The sequence shown here is derived from an EMBL/GenBank/DDBJ whole genome shotgun (WGS) entry which is preliminary data.</text>
</comment>
<organism evidence="2 3">
    <name type="scientific">Cyclotella cryptica</name>
    <dbReference type="NCBI Taxonomy" id="29204"/>
    <lineage>
        <taxon>Eukaryota</taxon>
        <taxon>Sar</taxon>
        <taxon>Stramenopiles</taxon>
        <taxon>Ochrophyta</taxon>
        <taxon>Bacillariophyta</taxon>
        <taxon>Coscinodiscophyceae</taxon>
        <taxon>Thalassiosirophycidae</taxon>
        <taxon>Stephanodiscales</taxon>
        <taxon>Stephanodiscaceae</taxon>
        <taxon>Cyclotella</taxon>
    </lineage>
</organism>
<dbReference type="EMBL" id="JABMIG020000062">
    <property type="protein sequence ID" value="KAL3796548.1"/>
    <property type="molecule type" value="Genomic_DNA"/>
</dbReference>
<dbReference type="Proteomes" id="UP001516023">
    <property type="component" value="Unassembled WGS sequence"/>
</dbReference>
<evidence type="ECO:0000256" key="1">
    <source>
        <dbReference type="SAM" id="MobiDB-lite"/>
    </source>
</evidence>
<evidence type="ECO:0000313" key="3">
    <source>
        <dbReference type="Proteomes" id="UP001516023"/>
    </source>
</evidence>
<reference evidence="2 3" key="1">
    <citation type="journal article" date="2020" name="G3 (Bethesda)">
        <title>Improved Reference Genome for Cyclotella cryptica CCMP332, a Model for Cell Wall Morphogenesis, Salinity Adaptation, and Lipid Production in Diatoms (Bacillariophyta).</title>
        <authorList>
            <person name="Roberts W.R."/>
            <person name="Downey K.M."/>
            <person name="Ruck E.C."/>
            <person name="Traller J.C."/>
            <person name="Alverson A.J."/>
        </authorList>
    </citation>
    <scope>NUCLEOTIDE SEQUENCE [LARGE SCALE GENOMIC DNA]</scope>
    <source>
        <strain evidence="2 3">CCMP332</strain>
    </source>
</reference>
<feature type="region of interest" description="Disordered" evidence="1">
    <location>
        <begin position="429"/>
        <end position="488"/>
    </location>
</feature>